<protein>
    <submittedName>
        <fullName evidence="1">Putative elongator complex protein 1</fullName>
    </submittedName>
</protein>
<dbReference type="HOGENOM" id="CLU_283142_0_0_1"/>
<proteinExistence type="predicted"/>
<dbReference type="EMBL" id="KB908991">
    <property type="protein sequence ID" value="EOB13297.1"/>
    <property type="molecule type" value="Genomic_DNA"/>
</dbReference>
<dbReference type="GO" id="GO:0000049">
    <property type="term" value="F:tRNA binding"/>
    <property type="evidence" value="ECO:0007669"/>
    <property type="project" value="TreeGrafter"/>
</dbReference>
<dbReference type="OMA" id="KEINTIW"/>
<dbReference type="InterPro" id="IPR006849">
    <property type="entry name" value="Elp1"/>
</dbReference>
<feature type="non-terminal residue" evidence="1">
    <location>
        <position position="1022"/>
    </location>
</feature>
<dbReference type="VEuPathDB" id="MicrosporidiaDB:NBO_83g0001"/>
<accession>R0KSU6</accession>
<dbReference type="AlphaFoldDB" id="R0KSU6"/>
<reference evidence="1 2" key="1">
    <citation type="journal article" date="2013" name="BMC Genomics">
        <title>Comparative genomics of parasitic silkworm microsporidia reveal an association between genome expansion and host adaptation.</title>
        <authorList>
            <person name="Pan G."/>
            <person name="Xu J."/>
            <person name="Li T."/>
            <person name="Xia Q."/>
            <person name="Liu S.L."/>
            <person name="Zhang G."/>
            <person name="Li S."/>
            <person name="Li C."/>
            <person name="Liu H."/>
            <person name="Yang L."/>
            <person name="Liu T."/>
            <person name="Zhang X."/>
            <person name="Wu Z."/>
            <person name="Fan W."/>
            <person name="Dang X."/>
            <person name="Xiang H."/>
            <person name="Tao M."/>
            <person name="Li Y."/>
            <person name="Hu J."/>
            <person name="Li Z."/>
            <person name="Lin L."/>
            <person name="Luo J."/>
            <person name="Geng L."/>
            <person name="Wang L."/>
            <person name="Long M."/>
            <person name="Wan Y."/>
            <person name="He N."/>
            <person name="Zhang Z."/>
            <person name="Lu C."/>
            <person name="Keeling P.J."/>
            <person name="Wang J."/>
            <person name="Xiang Z."/>
            <person name="Zhou Z."/>
        </authorList>
    </citation>
    <scope>NUCLEOTIDE SEQUENCE [LARGE SCALE GENOMIC DNA]</scope>
    <source>
        <strain evidence="2">CQ1 / CVCC 102059</strain>
    </source>
</reference>
<dbReference type="GO" id="GO:0005829">
    <property type="term" value="C:cytosol"/>
    <property type="evidence" value="ECO:0007669"/>
    <property type="project" value="TreeGrafter"/>
</dbReference>
<dbReference type="PANTHER" id="PTHR12747">
    <property type="entry name" value="ELONGATOR COMPLEX PROTEIN 1"/>
    <property type="match status" value="1"/>
</dbReference>
<evidence type="ECO:0000313" key="2">
    <source>
        <dbReference type="Proteomes" id="UP000016927"/>
    </source>
</evidence>
<dbReference type="GO" id="GO:0033588">
    <property type="term" value="C:elongator holoenzyme complex"/>
    <property type="evidence" value="ECO:0007669"/>
    <property type="project" value="InterPro"/>
</dbReference>
<dbReference type="OrthoDB" id="2190800at2759"/>
<sequence length="1022" mass="121028">MDNFYIRFTGFSNYEKEPTNTKIVDYKYETLYYNEDNALRLRNKHTSNEREIGTISTEIILISKSEDEKYTVIVTQEDILLFDCYFDLIGSLELDIKNSFIDVEWGDEEFVVVCKDKLLFFDDKMNLLGENKDYEFISVSFRSKYNLFVCATKDKIVFIESNGLEHGEHLEVVTSHLKMLNDDLLLCIDTNNSAEITVELFYSKNFYWYRKQKKNFEGEFLGVKNNSFYVKQSSKALEYTIVNNIDACNNRFYVIDGNNVLFTDLNKNKTPPPLSDFVIDCKQEIKSLDIQDNLVSILVTGKLLNFDGSFNLISVNECGKDNFPAKVDFTAYYKDAIFTFYNDKIALYTENKTQEIDLESLINFIWNKKIYCFNDKFVLQEYSLCNLNVVNLKKFGQTPCLFLNNGSFIVEGIVFNIEYDYTYSRLDVRRIEDDVFIGILKNKVFKLIKIDLEIFGETRHGTFETFFPKSYSDIFVQKLIEMKNYKKAFEMSNNNYNVFMNNYLDIEVLSKCPSKLLLSFLLEISKQFGDYRIILADEQIEKYRNEFDDEIYLEKFEANKESKEEYVKLVHPTICKLLSIDPNEDFIVKTIQLSECLDNYSLKTTFLNILLKFLDPIDQFEIILFLFIKFKRTDLAIKIAQLDLSRGIKYLMTLTTLEDIKRSVILFFDQKLITEVYRLIQQDASDISNFIEIGGNVKYRLCNLVEDRQNGVYHLVYEISQNTIENLLENLRQYVKKYVLGRELLICACCEQFKNIRNLLLELFADTTTNDLKAIKVYKYLDKNEKLVNLYLEKNMYREAIEEFRGNKEDLYPTIKKNLERTGLFYDLGMFYEEYEKNINLAIKNYLKSKRLSDVLRLIKDFDKQEKESQKQTILSECNIIMKNQLTLLDDLFKRYKKYRDRLKTINNRSDDYINDDTSFSFSVLSEKSRGRPGGIYEKEFVLEKLASLGVKIYKWREDNENLIEIFQFFDNEVYLQELNSQFEIVRDVLRSEFYELFKDDDYISYDNTKKRIEAPDLTKYI</sequence>
<dbReference type="PANTHER" id="PTHR12747:SF0">
    <property type="entry name" value="ELONGATOR COMPLEX PROTEIN 1"/>
    <property type="match status" value="1"/>
</dbReference>
<gene>
    <name evidence="1" type="primary">ELP1</name>
    <name evidence="1" type="ORF">NBO_83g0001</name>
</gene>
<name>R0KSU6_NOSB1</name>
<evidence type="ECO:0000313" key="1">
    <source>
        <dbReference type="EMBL" id="EOB13297.1"/>
    </source>
</evidence>
<dbReference type="STRING" id="578461.R0KSU6"/>
<organism evidence="1 2">
    <name type="scientific">Nosema bombycis (strain CQ1 / CVCC 102059)</name>
    <name type="common">Microsporidian parasite</name>
    <name type="synonym">Pebrine of silkworm</name>
    <dbReference type="NCBI Taxonomy" id="578461"/>
    <lineage>
        <taxon>Eukaryota</taxon>
        <taxon>Fungi</taxon>
        <taxon>Fungi incertae sedis</taxon>
        <taxon>Microsporidia</taxon>
        <taxon>Nosematidae</taxon>
        <taxon>Nosema</taxon>
    </lineage>
</organism>
<dbReference type="UniPathway" id="UPA00988"/>
<dbReference type="GO" id="GO:0002926">
    <property type="term" value="P:tRNA wobble base 5-methoxycarbonylmethyl-2-thiouridinylation"/>
    <property type="evidence" value="ECO:0007669"/>
    <property type="project" value="TreeGrafter"/>
</dbReference>
<dbReference type="Proteomes" id="UP000016927">
    <property type="component" value="Unassembled WGS sequence"/>
</dbReference>
<keyword evidence="2" id="KW-1185">Reference proteome</keyword>